<evidence type="ECO:0000313" key="1">
    <source>
        <dbReference type="EMBL" id="VDM65323.1"/>
    </source>
</evidence>
<dbReference type="EMBL" id="UYYB01000508">
    <property type="protein sequence ID" value="VDM65323.1"/>
    <property type="molecule type" value="Genomic_DNA"/>
</dbReference>
<dbReference type="AlphaFoldDB" id="A0A3P7IBR1"/>
<evidence type="ECO:0000313" key="2">
    <source>
        <dbReference type="Proteomes" id="UP000270094"/>
    </source>
</evidence>
<keyword evidence="2" id="KW-1185">Reference proteome</keyword>
<sequence length="90" mass="10667">MAAADTRERLVSQMGAYMRHKDKETFDEMFPAFRRRHDFTNGYRVQLRLTEQAINDELEDLGMAPIYIENWTKDERAFINVKVVCLLILI</sequence>
<dbReference type="Proteomes" id="UP000270094">
    <property type="component" value="Unassembled WGS sequence"/>
</dbReference>
<accession>A0A3P7IBR1</accession>
<gene>
    <name evidence="1" type="ORF">SVUK_LOCUS321</name>
</gene>
<name>A0A3P7IBR1_STRVU</name>
<proteinExistence type="predicted"/>
<reference evidence="1 2" key="1">
    <citation type="submission" date="2018-11" db="EMBL/GenBank/DDBJ databases">
        <authorList>
            <consortium name="Pathogen Informatics"/>
        </authorList>
    </citation>
    <scope>NUCLEOTIDE SEQUENCE [LARGE SCALE GENOMIC DNA]</scope>
</reference>
<organism evidence="1 2">
    <name type="scientific">Strongylus vulgaris</name>
    <name type="common">Blood worm</name>
    <dbReference type="NCBI Taxonomy" id="40348"/>
    <lineage>
        <taxon>Eukaryota</taxon>
        <taxon>Metazoa</taxon>
        <taxon>Ecdysozoa</taxon>
        <taxon>Nematoda</taxon>
        <taxon>Chromadorea</taxon>
        <taxon>Rhabditida</taxon>
        <taxon>Rhabditina</taxon>
        <taxon>Rhabditomorpha</taxon>
        <taxon>Strongyloidea</taxon>
        <taxon>Strongylidae</taxon>
        <taxon>Strongylus</taxon>
    </lineage>
</organism>
<dbReference type="OrthoDB" id="5846691at2759"/>
<protein>
    <submittedName>
        <fullName evidence="1">Uncharacterized protein</fullName>
    </submittedName>
</protein>